<evidence type="ECO:0000313" key="2">
    <source>
        <dbReference type="EMBL" id="MXP10479.1"/>
    </source>
</evidence>
<dbReference type="AlphaFoldDB" id="A0A6I4U328"/>
<dbReference type="Gene3D" id="3.10.620.30">
    <property type="match status" value="1"/>
</dbReference>
<organism evidence="2 3">
    <name type="scientific">Alteriqipengyuania halimionae</name>
    <dbReference type="NCBI Taxonomy" id="1926630"/>
    <lineage>
        <taxon>Bacteria</taxon>
        <taxon>Pseudomonadati</taxon>
        <taxon>Pseudomonadota</taxon>
        <taxon>Alphaproteobacteria</taxon>
        <taxon>Sphingomonadales</taxon>
        <taxon>Erythrobacteraceae</taxon>
        <taxon>Alteriqipengyuania</taxon>
    </lineage>
</organism>
<accession>A0A6I4U328</accession>
<dbReference type="Pfam" id="PF01841">
    <property type="entry name" value="Transglut_core"/>
    <property type="match status" value="1"/>
</dbReference>
<keyword evidence="3" id="KW-1185">Reference proteome</keyword>
<gene>
    <name evidence="2" type="ORF">GRI68_09845</name>
</gene>
<sequence length="264" mass="29073">MKLDIETHLTFTLDQPTDVLLQIEAAHIPEQEILSCSLDHSAGEHFARVPANDMIGERTWMRAKGEVSIDYRASVEPCRDLSPVPSLDPLPTHLLPGEVVPYLFDSRYCQADRFQAFVDAEFGDSQGGQRVEAIREWLTRKFAYVPGASGPHTTALDSFVERRGVCRDYAHVTIAMARASMIPARYVSLYGPDVDPQDFHAVAEVFLASDDGEGGEWQPVDATGMVEAAEMVKIGVGRDAADVSFLTSFGQLNLRDKTVSVTRG</sequence>
<dbReference type="Proteomes" id="UP000429229">
    <property type="component" value="Unassembled WGS sequence"/>
</dbReference>
<dbReference type="InterPro" id="IPR002931">
    <property type="entry name" value="Transglutaminase-like"/>
</dbReference>
<proteinExistence type="predicted"/>
<dbReference type="EMBL" id="WTYR01000001">
    <property type="protein sequence ID" value="MXP10479.1"/>
    <property type="molecule type" value="Genomic_DNA"/>
</dbReference>
<protein>
    <submittedName>
        <fullName evidence="2">Transglutaminase family protein</fullName>
    </submittedName>
</protein>
<name>A0A6I4U328_9SPHN</name>
<dbReference type="PANTHER" id="PTHR33490:SF12">
    <property type="entry name" value="BLL5557 PROTEIN"/>
    <property type="match status" value="1"/>
</dbReference>
<evidence type="ECO:0000259" key="1">
    <source>
        <dbReference type="SMART" id="SM00460"/>
    </source>
</evidence>
<dbReference type="SUPFAM" id="SSF54001">
    <property type="entry name" value="Cysteine proteinases"/>
    <property type="match status" value="1"/>
</dbReference>
<dbReference type="RefSeq" id="WP_160617075.1">
    <property type="nucleotide sequence ID" value="NZ_WTYR01000001.1"/>
</dbReference>
<reference evidence="2 3" key="1">
    <citation type="submission" date="2019-12" db="EMBL/GenBank/DDBJ databases">
        <title>Genomic-based taxomic classification of the family Erythrobacteraceae.</title>
        <authorList>
            <person name="Xu L."/>
        </authorList>
    </citation>
    <scope>NUCLEOTIDE SEQUENCE [LARGE SCALE GENOMIC DNA]</scope>
    <source>
        <strain evidence="2 3">LMG 29519</strain>
    </source>
</reference>
<comment type="caution">
    <text evidence="2">The sequence shown here is derived from an EMBL/GenBank/DDBJ whole genome shotgun (WGS) entry which is preliminary data.</text>
</comment>
<dbReference type="InterPro" id="IPR038765">
    <property type="entry name" value="Papain-like_cys_pep_sf"/>
</dbReference>
<evidence type="ECO:0000313" key="3">
    <source>
        <dbReference type="Proteomes" id="UP000429229"/>
    </source>
</evidence>
<dbReference type="PANTHER" id="PTHR33490">
    <property type="entry name" value="BLR5614 PROTEIN-RELATED"/>
    <property type="match status" value="1"/>
</dbReference>
<feature type="domain" description="Transglutaminase-like" evidence="1">
    <location>
        <begin position="158"/>
        <end position="224"/>
    </location>
</feature>
<dbReference type="Gene3D" id="2.60.40.2250">
    <property type="match status" value="1"/>
</dbReference>
<dbReference type="OrthoDB" id="5438043at2"/>
<dbReference type="SMART" id="SM00460">
    <property type="entry name" value="TGc"/>
    <property type="match status" value="1"/>
</dbReference>